<evidence type="ECO:0000313" key="1">
    <source>
        <dbReference type="EMBL" id="ECT9426742.1"/>
    </source>
</evidence>
<dbReference type="AlphaFoldDB" id="A0A603KZF6"/>
<accession>A0A603KZF6</accession>
<organism evidence="1">
    <name type="scientific">Salmonella enterica</name>
    <name type="common">Salmonella choleraesuis</name>
    <dbReference type="NCBI Taxonomy" id="28901"/>
    <lineage>
        <taxon>Bacteria</taxon>
        <taxon>Pseudomonadati</taxon>
        <taxon>Pseudomonadota</taxon>
        <taxon>Gammaproteobacteria</taxon>
        <taxon>Enterobacterales</taxon>
        <taxon>Enterobacteriaceae</taxon>
        <taxon>Salmonella</taxon>
    </lineage>
</organism>
<dbReference type="EMBL" id="AAKOJA010000011">
    <property type="protein sequence ID" value="ECT9426742.1"/>
    <property type="molecule type" value="Genomic_DNA"/>
</dbReference>
<comment type="caution">
    <text evidence="1">The sequence shown here is derived from an EMBL/GenBank/DDBJ whole genome shotgun (WGS) entry which is preliminary data.</text>
</comment>
<dbReference type="Proteomes" id="UP000839904">
    <property type="component" value="Unassembled WGS sequence"/>
</dbReference>
<reference evidence="1" key="1">
    <citation type="submission" date="2018-07" db="EMBL/GenBank/DDBJ databases">
        <authorList>
            <consortium name="PulseNet: The National Subtyping Network for Foodborne Disease Surveillance"/>
            <person name="Tarr C.L."/>
            <person name="Trees E."/>
            <person name="Katz L.S."/>
            <person name="Carleton-Romer H.A."/>
            <person name="Stroika S."/>
            <person name="Kucerova Z."/>
            <person name="Roache K.F."/>
            <person name="Sabol A.L."/>
            <person name="Besser J."/>
            <person name="Gerner-Smidt P."/>
        </authorList>
    </citation>
    <scope>NUCLEOTIDE SEQUENCE [LARGE SCALE GENOMIC DNA]</scope>
    <source>
        <strain evidence="1">PNUSAS018503</strain>
    </source>
</reference>
<sequence length="86" mass="9779">MGDCGEDYSAHKQLVIERKNANLEKNKAHMINCGLAYSVDSSGSMHFETDKGKVIFYPTTNKFQHKNRVRYGGAAKCEKYIRSLFT</sequence>
<proteinExistence type="predicted"/>
<name>A0A603KZF6_SALER</name>
<protein>
    <submittedName>
        <fullName evidence="1">Uncharacterized protein</fullName>
    </submittedName>
</protein>
<gene>
    <name evidence="1" type="ORF">CG587_19890</name>
</gene>